<evidence type="ECO:0000313" key="2">
    <source>
        <dbReference type="EMBL" id="TGZ80156.1"/>
    </source>
</evidence>
<organism evidence="2 3">
    <name type="scientific">Ascodesmis nigricans</name>
    <dbReference type="NCBI Taxonomy" id="341454"/>
    <lineage>
        <taxon>Eukaryota</taxon>
        <taxon>Fungi</taxon>
        <taxon>Dikarya</taxon>
        <taxon>Ascomycota</taxon>
        <taxon>Pezizomycotina</taxon>
        <taxon>Pezizomycetes</taxon>
        <taxon>Pezizales</taxon>
        <taxon>Ascodesmidaceae</taxon>
        <taxon>Ascodesmis</taxon>
    </lineage>
</organism>
<dbReference type="Proteomes" id="UP000298138">
    <property type="component" value="Unassembled WGS sequence"/>
</dbReference>
<reference evidence="2 3" key="1">
    <citation type="submission" date="2019-04" db="EMBL/GenBank/DDBJ databases">
        <title>Comparative genomics and transcriptomics to analyze fruiting body development in filamentous ascomycetes.</title>
        <authorList>
            <consortium name="DOE Joint Genome Institute"/>
            <person name="Lutkenhaus R."/>
            <person name="Traeger S."/>
            <person name="Breuer J."/>
            <person name="Kuo A."/>
            <person name="Lipzen A."/>
            <person name="Pangilinan J."/>
            <person name="Dilworth D."/>
            <person name="Sandor L."/>
            <person name="Poggeler S."/>
            <person name="Barry K."/>
            <person name="Grigoriev I.V."/>
            <person name="Nowrousian M."/>
        </authorList>
    </citation>
    <scope>NUCLEOTIDE SEQUENCE [LARGE SCALE GENOMIC DNA]</scope>
    <source>
        <strain evidence="2 3">CBS 389.68</strain>
    </source>
</reference>
<feature type="compositionally biased region" description="Acidic residues" evidence="1">
    <location>
        <begin position="73"/>
        <end position="122"/>
    </location>
</feature>
<protein>
    <submittedName>
        <fullName evidence="2">Uncharacterized protein</fullName>
    </submittedName>
</protein>
<feature type="compositionally biased region" description="Polar residues" evidence="1">
    <location>
        <begin position="189"/>
        <end position="205"/>
    </location>
</feature>
<feature type="compositionally biased region" description="Gly residues" evidence="1">
    <location>
        <begin position="177"/>
        <end position="186"/>
    </location>
</feature>
<evidence type="ECO:0000313" key="3">
    <source>
        <dbReference type="Proteomes" id="UP000298138"/>
    </source>
</evidence>
<dbReference type="AlphaFoldDB" id="A0A4S2MUJ8"/>
<feature type="compositionally biased region" description="Pro residues" evidence="1">
    <location>
        <begin position="206"/>
        <end position="215"/>
    </location>
</feature>
<gene>
    <name evidence="2" type="ORF">EX30DRAFT_396479</name>
</gene>
<proteinExistence type="predicted"/>
<sequence>MMMVPVPMGRERQIRMLREGMKLTETGMLDADADSDGTADSEGDGDAEADGEAESEVDLEIGADSEGTTGSDGDAENEGEAESEAELEIVADSDGDADTVGETTVEADSEATVDESEADTDAVMDTKYEVLPDALQDTDSVQLVEDSAPPVWDSEAVIDGLELLVLELCGNLELSGFGPGPGGLGGPEISTSGIQKYSPETSVLPPSTPEIPQPQ</sequence>
<feature type="region of interest" description="Disordered" evidence="1">
    <location>
        <begin position="177"/>
        <end position="215"/>
    </location>
</feature>
<feature type="compositionally biased region" description="Acidic residues" evidence="1">
    <location>
        <begin position="31"/>
        <end position="63"/>
    </location>
</feature>
<dbReference type="EMBL" id="ML220126">
    <property type="protein sequence ID" value="TGZ80156.1"/>
    <property type="molecule type" value="Genomic_DNA"/>
</dbReference>
<evidence type="ECO:0000256" key="1">
    <source>
        <dbReference type="SAM" id="MobiDB-lite"/>
    </source>
</evidence>
<dbReference type="InParanoid" id="A0A4S2MUJ8"/>
<accession>A0A4S2MUJ8</accession>
<keyword evidence="3" id="KW-1185">Reference proteome</keyword>
<name>A0A4S2MUJ8_9PEZI</name>
<feature type="region of interest" description="Disordered" evidence="1">
    <location>
        <begin position="19"/>
        <end position="122"/>
    </location>
</feature>